<dbReference type="RefSeq" id="WP_011376736.1">
    <property type="nucleotide sequence ID" value="NC_007577.1"/>
</dbReference>
<organism evidence="13 14">
    <name type="scientific">Prochlorococcus marinus (strain MIT 9312)</name>
    <dbReference type="NCBI Taxonomy" id="74546"/>
    <lineage>
        <taxon>Bacteria</taxon>
        <taxon>Bacillati</taxon>
        <taxon>Cyanobacteriota</taxon>
        <taxon>Cyanophyceae</taxon>
        <taxon>Synechococcales</taxon>
        <taxon>Prochlorococcaceae</taxon>
        <taxon>Prochlorococcus</taxon>
    </lineage>
</organism>
<dbReference type="PANTHER" id="PTHR30012:SF0">
    <property type="entry name" value="TYPE II SECRETION SYSTEM PROTEIN F-RELATED"/>
    <property type="match status" value="1"/>
</dbReference>
<evidence type="ECO:0000256" key="8">
    <source>
        <dbReference type="ARBA" id="ARBA00023136"/>
    </source>
</evidence>
<dbReference type="AlphaFoldDB" id="Q31A49"/>
<evidence type="ECO:0000259" key="12">
    <source>
        <dbReference type="Pfam" id="PF00482"/>
    </source>
</evidence>
<dbReference type="InterPro" id="IPR003004">
    <property type="entry name" value="GspF/PilC"/>
</dbReference>
<evidence type="ECO:0000256" key="3">
    <source>
        <dbReference type="ARBA" id="ARBA00022448"/>
    </source>
</evidence>
<evidence type="ECO:0000256" key="2">
    <source>
        <dbReference type="ARBA" id="ARBA00005745"/>
    </source>
</evidence>
<feature type="transmembrane region" description="Helical" evidence="11">
    <location>
        <begin position="418"/>
        <end position="436"/>
    </location>
</feature>
<proteinExistence type="inferred from homology"/>
<evidence type="ECO:0000256" key="4">
    <source>
        <dbReference type="ARBA" id="ARBA00022475"/>
    </source>
</evidence>
<dbReference type="KEGG" id="pmi:PMT9312_1187"/>
<dbReference type="HOGENOM" id="CLU_035032_0_1_3"/>
<dbReference type="PRINTS" id="PR00812">
    <property type="entry name" value="BCTERIALGSPF"/>
</dbReference>
<keyword evidence="6 9" id="KW-0812">Transmembrane</keyword>
<dbReference type="Pfam" id="PF00482">
    <property type="entry name" value="T2SSF"/>
    <property type="match status" value="2"/>
</dbReference>
<evidence type="ECO:0000256" key="5">
    <source>
        <dbReference type="ARBA" id="ARBA00022519"/>
    </source>
</evidence>
<evidence type="ECO:0000256" key="6">
    <source>
        <dbReference type="ARBA" id="ARBA00022692"/>
    </source>
</evidence>
<evidence type="ECO:0000313" key="14">
    <source>
        <dbReference type="Proteomes" id="UP000002715"/>
    </source>
</evidence>
<evidence type="ECO:0000256" key="1">
    <source>
        <dbReference type="ARBA" id="ARBA00004429"/>
    </source>
</evidence>
<dbReference type="PANTHER" id="PTHR30012">
    <property type="entry name" value="GENERAL SECRETION PATHWAY PROTEIN"/>
    <property type="match status" value="1"/>
</dbReference>
<dbReference type="STRING" id="74546.PMT9312_1187"/>
<accession>Q31A49</accession>
<evidence type="ECO:0000256" key="7">
    <source>
        <dbReference type="ARBA" id="ARBA00022989"/>
    </source>
</evidence>
<evidence type="ECO:0000256" key="10">
    <source>
        <dbReference type="SAM" id="MobiDB-lite"/>
    </source>
</evidence>
<gene>
    <name evidence="13" type="ordered locus">PMT9312_1187</name>
</gene>
<keyword evidence="3 9" id="KW-0813">Transport</keyword>
<evidence type="ECO:0000256" key="11">
    <source>
        <dbReference type="SAM" id="Phobius"/>
    </source>
</evidence>
<dbReference type="eggNOG" id="COG1459">
    <property type="taxonomic scope" value="Bacteria"/>
</dbReference>
<feature type="transmembrane region" description="Helical" evidence="11">
    <location>
        <begin position="265"/>
        <end position="283"/>
    </location>
</feature>
<dbReference type="GO" id="GO:0005886">
    <property type="term" value="C:plasma membrane"/>
    <property type="evidence" value="ECO:0007669"/>
    <property type="project" value="UniProtKB-SubCell"/>
</dbReference>
<name>Q31A49_PROM9</name>
<feature type="transmembrane region" description="Helical" evidence="11">
    <location>
        <begin position="211"/>
        <end position="236"/>
    </location>
</feature>
<keyword evidence="7 11" id="KW-1133">Transmembrane helix</keyword>
<comment type="similarity">
    <text evidence="2 9">Belongs to the GSP F family.</text>
</comment>
<feature type="domain" description="Type II secretion system protein GspF" evidence="12">
    <location>
        <begin position="315"/>
        <end position="437"/>
    </location>
</feature>
<comment type="subcellular location">
    <subcellularLocation>
        <location evidence="1">Cell inner membrane</location>
        <topology evidence="1">Multi-pass membrane protein</topology>
    </subcellularLocation>
    <subcellularLocation>
        <location evidence="9">Cell membrane</location>
        <topology evidence="9">Multi-pass membrane protein</topology>
    </subcellularLocation>
</comment>
<dbReference type="GO" id="GO:0009306">
    <property type="term" value="P:protein secretion"/>
    <property type="evidence" value="ECO:0007669"/>
    <property type="project" value="InterPro"/>
</dbReference>
<dbReference type="Proteomes" id="UP000002715">
    <property type="component" value="Chromosome"/>
</dbReference>
<feature type="compositionally biased region" description="Basic residues" evidence="10">
    <location>
        <begin position="88"/>
        <end position="100"/>
    </location>
</feature>
<dbReference type="InterPro" id="IPR018076">
    <property type="entry name" value="T2SS_GspF_dom"/>
</dbReference>
<protein>
    <submittedName>
        <fullName evidence="13">Type II secretory pathway component PulF-like protein</fullName>
    </submittedName>
</protein>
<keyword evidence="4" id="KW-1003">Cell membrane</keyword>
<feature type="domain" description="Type II secretion system protein GspF" evidence="12">
    <location>
        <begin position="111"/>
        <end position="233"/>
    </location>
</feature>
<dbReference type="InterPro" id="IPR042094">
    <property type="entry name" value="T2SS_GspF_sf"/>
</dbReference>
<dbReference type="FunFam" id="1.20.81.30:FF:000001">
    <property type="entry name" value="Type II secretion system protein F"/>
    <property type="match status" value="2"/>
</dbReference>
<keyword evidence="5" id="KW-0997">Cell inner membrane</keyword>
<dbReference type="InterPro" id="IPR001992">
    <property type="entry name" value="T2SS_GspF/T4SS_PilC_CS"/>
</dbReference>
<evidence type="ECO:0000256" key="9">
    <source>
        <dbReference type="RuleBase" id="RU003923"/>
    </source>
</evidence>
<dbReference type="OrthoDB" id="9805682at2"/>
<feature type="region of interest" description="Disordered" evidence="10">
    <location>
        <begin position="83"/>
        <end position="105"/>
    </location>
</feature>
<keyword evidence="8 11" id="KW-0472">Membrane</keyword>
<dbReference type="EMBL" id="CP000111">
    <property type="protein sequence ID" value="ABB50246.1"/>
    <property type="molecule type" value="Genomic_DNA"/>
</dbReference>
<dbReference type="PROSITE" id="PS00874">
    <property type="entry name" value="T2SP_F"/>
    <property type="match status" value="1"/>
</dbReference>
<dbReference type="Gene3D" id="1.20.81.30">
    <property type="entry name" value="Type II secretion system (T2SS), domain F"/>
    <property type="match status" value="2"/>
</dbReference>
<sequence length="446" mass="50392">MKYYYITDLKLRNVMLLANKKRKFSGNSIKISKSKNKIKKIPQISPEKRKKYQSKVYALQTYMEESKQRSKIRAEGKMGALRGDGQKIKKPKKMNSKKLKSPPTKDLAVTTKQLSSMIKTGLPLLDSLNIISETSENVTIKYVFKETSLGISKGLSMSENLEKYPEVFNEMYLALVSAGETAGLLPDTLDREAKLLESLAKIKGQIKSAMAYPIAIFTLTIVVVIAMLIFVIPIFVDIYEQSNAKLPTITQLLVDASNQLISLDFYIKAIPTVFILFQAYKYISRRPSVLWWFDRSMLYLPVVKDLVTKSCLANFSRTLSALNSAGVPILEALSISRKTISNRIFKKIIDNMYKDIQSGNPIYKVLEKEMVIPVMFTSMFRIGEETGELSQMINKLADFYEEEVTASVKTLTSIMEPLLIVFVAVIVAVILIAMYLPMFSMMDTVG</sequence>
<reference evidence="14" key="1">
    <citation type="submission" date="2005-07" db="EMBL/GenBank/DDBJ databases">
        <title>Complete sequence of Prochlorococcus marinus str. MIT 9312.</title>
        <authorList>
            <consortium name="US DOE Joint Genome Institute"/>
            <person name="Copeland A."/>
            <person name="Lucas S."/>
            <person name="Lapidus A."/>
            <person name="Barry K."/>
            <person name="Detter J.C."/>
            <person name="Glavina T."/>
            <person name="Hammon N."/>
            <person name="Israni S."/>
            <person name="Pitluck S."/>
            <person name="Thiel J."/>
            <person name="Schmutz J."/>
            <person name="Larimer F."/>
            <person name="Land M."/>
            <person name="Kyrpides N."/>
            <person name="Lykidis A."/>
            <person name="Richardson P."/>
        </authorList>
    </citation>
    <scope>NUCLEOTIDE SEQUENCE [LARGE SCALE GENOMIC DNA]</scope>
    <source>
        <strain evidence="14">MIT 9312</strain>
    </source>
</reference>
<evidence type="ECO:0000313" key="13">
    <source>
        <dbReference type="EMBL" id="ABB50246.1"/>
    </source>
</evidence>